<dbReference type="Pfam" id="PF20056">
    <property type="entry name" value="DUF6455"/>
    <property type="match status" value="1"/>
</dbReference>
<dbReference type="Proteomes" id="UP000585681">
    <property type="component" value="Unassembled WGS sequence"/>
</dbReference>
<gene>
    <name evidence="2" type="ORF">GGR17_000760</name>
</gene>
<dbReference type="RefSeq" id="WP_054538026.1">
    <property type="nucleotide sequence ID" value="NZ_JACIEQ010000001.1"/>
</dbReference>
<dbReference type="AlphaFoldDB" id="A0A840CCB5"/>
<evidence type="ECO:0000313" key="2">
    <source>
        <dbReference type="EMBL" id="MBB4020969.1"/>
    </source>
</evidence>
<sequence>MFGFKKLDEHAELVTRMADTLGVDLAEEAQRGHMRPEQMRNTVLRCVGCLQAGACRDFLAEHVDGADAAPAYCRNKDLLDSLRVG</sequence>
<evidence type="ECO:0000313" key="3">
    <source>
        <dbReference type="Proteomes" id="UP000585681"/>
    </source>
</evidence>
<dbReference type="EMBL" id="JACIEQ010000001">
    <property type="protein sequence ID" value="MBB4020969.1"/>
    <property type="molecule type" value="Genomic_DNA"/>
</dbReference>
<feature type="domain" description="DUF6455" evidence="1">
    <location>
        <begin position="1"/>
        <end position="83"/>
    </location>
</feature>
<name>A0A840CCB5_9RHOB</name>
<dbReference type="InterPro" id="IPR045601">
    <property type="entry name" value="DUF6455"/>
</dbReference>
<reference evidence="2" key="1">
    <citation type="submission" date="2020-08" db="EMBL/GenBank/DDBJ databases">
        <title>Genomic Encyclopedia of Type Strains, Phase IV (KMG-IV): sequencing the most valuable type-strain genomes for metagenomic binning, comparative biology and taxonomic classification.</title>
        <authorList>
            <person name="Goeker M."/>
        </authorList>
    </citation>
    <scope>NUCLEOTIDE SEQUENCE [LARGE SCALE GENOMIC DNA]</scope>
    <source>
        <strain evidence="2">DSM 105040</strain>
    </source>
</reference>
<organism evidence="2 3">
    <name type="scientific">Actibacterium naphthalenivorans</name>
    <dbReference type="NCBI Taxonomy" id="1614693"/>
    <lineage>
        <taxon>Bacteria</taxon>
        <taxon>Pseudomonadati</taxon>
        <taxon>Pseudomonadota</taxon>
        <taxon>Alphaproteobacteria</taxon>
        <taxon>Rhodobacterales</taxon>
        <taxon>Roseobacteraceae</taxon>
        <taxon>Actibacterium</taxon>
    </lineage>
</organism>
<protein>
    <recommendedName>
        <fullName evidence="1">DUF6455 domain-containing protein</fullName>
    </recommendedName>
</protein>
<keyword evidence="3" id="KW-1185">Reference proteome</keyword>
<comment type="caution">
    <text evidence="2">The sequence shown here is derived from an EMBL/GenBank/DDBJ whole genome shotgun (WGS) entry which is preliminary data.</text>
</comment>
<evidence type="ECO:0000259" key="1">
    <source>
        <dbReference type="Pfam" id="PF20056"/>
    </source>
</evidence>
<proteinExistence type="predicted"/>
<accession>A0A840CCB5</accession>